<organism evidence="2 3">
    <name type="scientific">Kribbella pratensis</name>
    <dbReference type="NCBI Taxonomy" id="2512112"/>
    <lineage>
        <taxon>Bacteria</taxon>
        <taxon>Bacillati</taxon>
        <taxon>Actinomycetota</taxon>
        <taxon>Actinomycetes</taxon>
        <taxon>Propionibacteriales</taxon>
        <taxon>Kribbellaceae</taxon>
        <taxon>Kribbella</taxon>
    </lineage>
</organism>
<protein>
    <recommendedName>
        <fullName evidence="4">Sugar lactone lactonase YvrE</fullName>
    </recommendedName>
</protein>
<dbReference type="Gene3D" id="2.120.10.30">
    <property type="entry name" value="TolB, C-terminal domain"/>
    <property type="match status" value="1"/>
</dbReference>
<evidence type="ECO:0008006" key="4">
    <source>
        <dbReference type="Google" id="ProtNLM"/>
    </source>
</evidence>
<feature type="signal peptide" evidence="1">
    <location>
        <begin position="1"/>
        <end position="21"/>
    </location>
</feature>
<evidence type="ECO:0000313" key="3">
    <source>
        <dbReference type="Proteomes" id="UP000295146"/>
    </source>
</evidence>
<dbReference type="EMBL" id="SODP01000002">
    <property type="protein sequence ID" value="TDW70154.1"/>
    <property type="molecule type" value="Genomic_DNA"/>
</dbReference>
<dbReference type="AlphaFoldDB" id="A0A4R8C3Q1"/>
<gene>
    <name evidence="2" type="ORF">EV653_4189</name>
</gene>
<comment type="caution">
    <text evidence="2">The sequence shown here is derived from an EMBL/GenBank/DDBJ whole genome shotgun (WGS) entry which is preliminary data.</text>
</comment>
<reference evidence="2 3" key="1">
    <citation type="submission" date="2019-03" db="EMBL/GenBank/DDBJ databases">
        <title>Genomic Encyclopedia of Type Strains, Phase III (KMG-III): the genomes of soil and plant-associated and newly described type strains.</title>
        <authorList>
            <person name="Whitman W."/>
        </authorList>
    </citation>
    <scope>NUCLEOTIDE SEQUENCE [LARGE SCALE GENOMIC DNA]</scope>
    <source>
        <strain evidence="2 3">VKM Ac-2573</strain>
    </source>
</reference>
<keyword evidence="1" id="KW-0732">Signal</keyword>
<dbReference type="SUPFAM" id="SSF63829">
    <property type="entry name" value="Calcium-dependent phosphotriesterase"/>
    <property type="match status" value="1"/>
</dbReference>
<feature type="chain" id="PRO_5020237101" description="Sugar lactone lactonase YvrE" evidence="1">
    <location>
        <begin position="22"/>
        <end position="313"/>
    </location>
</feature>
<name>A0A4R8C3Q1_9ACTN</name>
<sequence>MSILRKLALIVSALALTVAAAAPFPVSIPLPTDFAPEGIATGPHHTFYVGSLTSGDIYRGSLHNGKGAVFVDAPPGRAAAGMKVEASVHRLWVAGGFTGHAYVYSTRDGSTIADLVLSTPGDSLINDVMITPAGAYFTDSFHAVIYLVPIGPGHRIGKPRTIPLSGPAAVLGDFPNLNGIAAPSNGRVLIVGQSSRAELYLVDPCTGASRRISLTGGALTPGTPDGILLEGRTLWVVQNFANQLVKIQLSPDLRRGRIVATVTNALFRVPTAVGADGHRLALVNARFDLGFPPPLGPGAPPGTDFNVVQLNKP</sequence>
<evidence type="ECO:0000256" key="1">
    <source>
        <dbReference type="SAM" id="SignalP"/>
    </source>
</evidence>
<dbReference type="Proteomes" id="UP000295146">
    <property type="component" value="Unassembled WGS sequence"/>
</dbReference>
<evidence type="ECO:0000313" key="2">
    <source>
        <dbReference type="EMBL" id="TDW70154.1"/>
    </source>
</evidence>
<dbReference type="InterPro" id="IPR011042">
    <property type="entry name" value="6-blade_b-propeller_TolB-like"/>
</dbReference>
<accession>A0A4R8C3Q1</accession>
<dbReference type="RefSeq" id="WP_202871759.1">
    <property type="nucleotide sequence ID" value="NZ_SODP01000002.1"/>
</dbReference>
<keyword evidence="3" id="KW-1185">Reference proteome</keyword>
<proteinExistence type="predicted"/>